<dbReference type="GO" id="GO:0009100">
    <property type="term" value="P:glycoprotein metabolic process"/>
    <property type="evidence" value="ECO:0007669"/>
    <property type="project" value="UniProtKB-ARBA"/>
</dbReference>
<accession>A0A2T5C6B3</accession>
<evidence type="ECO:0000313" key="2">
    <source>
        <dbReference type="EMBL" id="PTN10487.1"/>
    </source>
</evidence>
<keyword evidence="3" id="KW-1185">Reference proteome</keyword>
<dbReference type="OrthoDB" id="9786100at2"/>
<feature type="domain" description="LicD/FKTN/FKRP nucleotidyltransferase" evidence="1">
    <location>
        <begin position="24"/>
        <end position="242"/>
    </location>
</feature>
<protein>
    <submittedName>
        <fullName evidence="2">Lipopolysaccharide cholinephosphotransferase</fullName>
    </submittedName>
</protein>
<keyword evidence="2" id="KW-0808">Transferase</keyword>
<sequence length="269" mass="31166">MKQISLDEIKTIELDILKAVHSICVENNLRYSLGGGTLLGAVRHKGFIPWDDDIDIMMPRADYERLISLFAQVNSTPELELQEFKTHPTLPYPYAKIINTKTQLSDQLIRTGIFIDIFPIDGFPKSDRLSKIKIKCATLLWSLRSFKIHGNAYFGKKSRYQFIWRFASALCPVTFIDKLYQTLIFLHRYEKSDYAGVIAGGVYGMKEKMEKSYFENTVSLTFEDASFHCISGYREYLSKHYGNYMELPPEDQRITHNLHAFYLKPDQSS</sequence>
<gene>
    <name evidence="2" type="ORF">C8N47_101136</name>
</gene>
<dbReference type="InterPro" id="IPR007074">
    <property type="entry name" value="LicD/FKTN/FKRP_NTP_transf"/>
</dbReference>
<reference evidence="2 3" key="1">
    <citation type="submission" date="2018-04" db="EMBL/GenBank/DDBJ databases">
        <title>Genomic Encyclopedia of Archaeal and Bacterial Type Strains, Phase II (KMG-II): from individual species to whole genera.</title>
        <authorList>
            <person name="Goeker M."/>
        </authorList>
    </citation>
    <scope>NUCLEOTIDE SEQUENCE [LARGE SCALE GENOMIC DNA]</scope>
    <source>
        <strain evidence="2 3">DSM 28823</strain>
    </source>
</reference>
<name>A0A2T5C6B3_9BACT</name>
<dbReference type="Pfam" id="PF04991">
    <property type="entry name" value="LicD"/>
    <property type="match status" value="1"/>
</dbReference>
<dbReference type="PANTHER" id="PTHR43404:SF2">
    <property type="entry name" value="LIPOPOLYSACCHARIDE CHOLINEPHOSPHOTRANSFERASE LICD"/>
    <property type="match status" value="1"/>
</dbReference>
<dbReference type="RefSeq" id="WP_107820588.1">
    <property type="nucleotide sequence ID" value="NZ_QAAD01000001.1"/>
</dbReference>
<organism evidence="2 3">
    <name type="scientific">Mangrovibacterium marinum</name>
    <dbReference type="NCBI Taxonomy" id="1639118"/>
    <lineage>
        <taxon>Bacteria</taxon>
        <taxon>Pseudomonadati</taxon>
        <taxon>Bacteroidota</taxon>
        <taxon>Bacteroidia</taxon>
        <taxon>Marinilabiliales</taxon>
        <taxon>Prolixibacteraceae</taxon>
        <taxon>Mangrovibacterium</taxon>
    </lineage>
</organism>
<dbReference type="AlphaFoldDB" id="A0A2T5C6B3"/>
<dbReference type="Proteomes" id="UP000243525">
    <property type="component" value="Unassembled WGS sequence"/>
</dbReference>
<dbReference type="GO" id="GO:0016740">
    <property type="term" value="F:transferase activity"/>
    <property type="evidence" value="ECO:0007669"/>
    <property type="project" value="UniProtKB-KW"/>
</dbReference>
<evidence type="ECO:0000259" key="1">
    <source>
        <dbReference type="Pfam" id="PF04991"/>
    </source>
</evidence>
<comment type="caution">
    <text evidence="2">The sequence shown here is derived from an EMBL/GenBank/DDBJ whole genome shotgun (WGS) entry which is preliminary data.</text>
</comment>
<dbReference type="EMBL" id="QAAD01000001">
    <property type="protein sequence ID" value="PTN10487.1"/>
    <property type="molecule type" value="Genomic_DNA"/>
</dbReference>
<dbReference type="PANTHER" id="PTHR43404">
    <property type="entry name" value="LIPOPOLYSACCHARIDE CHOLINEPHOSPHOTRANSFERASE LICD"/>
    <property type="match status" value="1"/>
</dbReference>
<dbReference type="InterPro" id="IPR052942">
    <property type="entry name" value="LPS_cholinephosphotransferase"/>
</dbReference>
<proteinExistence type="predicted"/>
<evidence type="ECO:0000313" key="3">
    <source>
        <dbReference type="Proteomes" id="UP000243525"/>
    </source>
</evidence>